<protein>
    <submittedName>
        <fullName evidence="1">Uncharacterized protein</fullName>
    </submittedName>
</protein>
<dbReference type="EMBL" id="BGZK01001108">
    <property type="protein sequence ID" value="GBP71425.1"/>
    <property type="molecule type" value="Genomic_DNA"/>
</dbReference>
<name>A0A4C1YAC3_EUMVA</name>
<keyword evidence="2" id="KW-1185">Reference proteome</keyword>
<dbReference type="AlphaFoldDB" id="A0A4C1YAC3"/>
<accession>A0A4C1YAC3</accession>
<organism evidence="1 2">
    <name type="scientific">Eumeta variegata</name>
    <name type="common">Bagworm moth</name>
    <name type="synonym">Eumeta japonica</name>
    <dbReference type="NCBI Taxonomy" id="151549"/>
    <lineage>
        <taxon>Eukaryota</taxon>
        <taxon>Metazoa</taxon>
        <taxon>Ecdysozoa</taxon>
        <taxon>Arthropoda</taxon>
        <taxon>Hexapoda</taxon>
        <taxon>Insecta</taxon>
        <taxon>Pterygota</taxon>
        <taxon>Neoptera</taxon>
        <taxon>Endopterygota</taxon>
        <taxon>Lepidoptera</taxon>
        <taxon>Glossata</taxon>
        <taxon>Ditrysia</taxon>
        <taxon>Tineoidea</taxon>
        <taxon>Psychidae</taxon>
        <taxon>Oiketicinae</taxon>
        <taxon>Eumeta</taxon>
    </lineage>
</organism>
<evidence type="ECO:0000313" key="2">
    <source>
        <dbReference type="Proteomes" id="UP000299102"/>
    </source>
</evidence>
<gene>
    <name evidence="1" type="ORF">EVAR_88583_1</name>
</gene>
<comment type="caution">
    <text evidence="1">The sequence shown here is derived from an EMBL/GenBank/DDBJ whole genome shotgun (WGS) entry which is preliminary data.</text>
</comment>
<sequence>MNNIISVSAHKDKFVVDPAQGTEYDGGAPATLSLILVFPRRGALTAIRHPRRWVSDFFSNAGYRAGADRAEGTWYASCRRRGLGAPACDPGHVAAHGT</sequence>
<dbReference type="Proteomes" id="UP000299102">
    <property type="component" value="Unassembled WGS sequence"/>
</dbReference>
<proteinExistence type="predicted"/>
<evidence type="ECO:0000313" key="1">
    <source>
        <dbReference type="EMBL" id="GBP71425.1"/>
    </source>
</evidence>
<reference evidence="1 2" key="1">
    <citation type="journal article" date="2019" name="Commun. Biol.">
        <title>The bagworm genome reveals a unique fibroin gene that provides high tensile strength.</title>
        <authorList>
            <person name="Kono N."/>
            <person name="Nakamura H."/>
            <person name="Ohtoshi R."/>
            <person name="Tomita M."/>
            <person name="Numata K."/>
            <person name="Arakawa K."/>
        </authorList>
    </citation>
    <scope>NUCLEOTIDE SEQUENCE [LARGE SCALE GENOMIC DNA]</scope>
</reference>